<keyword evidence="5" id="KW-1185">Reference proteome</keyword>
<evidence type="ECO:0000256" key="1">
    <source>
        <dbReference type="ARBA" id="ARBA00023125"/>
    </source>
</evidence>
<reference evidence="4 5" key="1">
    <citation type="submission" date="2018-03" db="EMBL/GenBank/DDBJ databases">
        <title>Genomic Encyclopedia of Archaeal and Bacterial Type Strains, Phase II (KMG-II): from individual species to whole genera.</title>
        <authorList>
            <person name="Goeker M."/>
        </authorList>
    </citation>
    <scope>NUCLEOTIDE SEQUENCE [LARGE SCALE GENOMIC DNA]</scope>
    <source>
        <strain evidence="4 5">DSM 100065</strain>
    </source>
</reference>
<comment type="caution">
    <text evidence="4">The sequence shown here is derived from an EMBL/GenBank/DDBJ whole genome shotgun (WGS) entry which is preliminary data.</text>
</comment>
<dbReference type="SUPFAM" id="SSF46689">
    <property type="entry name" value="Homeodomain-like"/>
    <property type="match status" value="1"/>
</dbReference>
<dbReference type="Pfam" id="PF00440">
    <property type="entry name" value="TetR_N"/>
    <property type="match status" value="1"/>
</dbReference>
<feature type="domain" description="HTH tetR-type" evidence="3">
    <location>
        <begin position="10"/>
        <end position="70"/>
    </location>
</feature>
<organism evidence="4 5">
    <name type="scientific">Antricoccus suffuscus</name>
    <dbReference type="NCBI Taxonomy" id="1629062"/>
    <lineage>
        <taxon>Bacteria</taxon>
        <taxon>Bacillati</taxon>
        <taxon>Actinomycetota</taxon>
        <taxon>Actinomycetes</taxon>
        <taxon>Geodermatophilales</taxon>
        <taxon>Antricoccaceae</taxon>
        <taxon>Antricoccus</taxon>
    </lineage>
</organism>
<dbReference type="EMBL" id="PVUE01000001">
    <property type="protein sequence ID" value="PRZ43947.1"/>
    <property type="molecule type" value="Genomic_DNA"/>
</dbReference>
<evidence type="ECO:0000256" key="2">
    <source>
        <dbReference type="PROSITE-ProRule" id="PRU00335"/>
    </source>
</evidence>
<proteinExistence type="predicted"/>
<keyword evidence="1 2" id="KW-0238">DNA-binding</keyword>
<protein>
    <submittedName>
        <fullName evidence="4">TetR family transcriptional regulator</fullName>
    </submittedName>
</protein>
<sequence>MTVAARQQDLTAKARIRNSALELFALLGEEGTSMRRIAADAGVTVGLIVHHFGTKNRLREEVELHVVEQFAEAIASVPTDSAPRDVGQRRDRAVAEMLADQPLVVTYVRRAALGLNGPDSDLMRRLTQLAIDETARARAAGLVPPFRSDAHTVIRTMTRQLGQLLLQPMIDSMWDQLGEDPDSADKPALVVRIE</sequence>
<feature type="DNA-binding region" description="H-T-H motif" evidence="2">
    <location>
        <begin position="33"/>
        <end position="52"/>
    </location>
</feature>
<dbReference type="PANTHER" id="PTHR30055:SF146">
    <property type="entry name" value="HTH-TYPE TRANSCRIPTIONAL DUAL REGULATOR CECR"/>
    <property type="match status" value="1"/>
</dbReference>
<name>A0A2T1A646_9ACTN</name>
<dbReference type="OrthoDB" id="3403733at2"/>
<dbReference type="RefSeq" id="WP_106347018.1">
    <property type="nucleotide sequence ID" value="NZ_PVUE01000001.1"/>
</dbReference>
<accession>A0A2T1A646</accession>
<dbReference type="GO" id="GO:0000976">
    <property type="term" value="F:transcription cis-regulatory region binding"/>
    <property type="evidence" value="ECO:0007669"/>
    <property type="project" value="TreeGrafter"/>
</dbReference>
<dbReference type="InterPro" id="IPR050109">
    <property type="entry name" value="HTH-type_TetR-like_transc_reg"/>
</dbReference>
<dbReference type="InterPro" id="IPR001647">
    <property type="entry name" value="HTH_TetR"/>
</dbReference>
<evidence type="ECO:0000313" key="4">
    <source>
        <dbReference type="EMBL" id="PRZ43947.1"/>
    </source>
</evidence>
<evidence type="ECO:0000259" key="3">
    <source>
        <dbReference type="PROSITE" id="PS50977"/>
    </source>
</evidence>
<dbReference type="PANTHER" id="PTHR30055">
    <property type="entry name" value="HTH-TYPE TRANSCRIPTIONAL REGULATOR RUTR"/>
    <property type="match status" value="1"/>
</dbReference>
<dbReference type="Proteomes" id="UP000237752">
    <property type="component" value="Unassembled WGS sequence"/>
</dbReference>
<dbReference type="InterPro" id="IPR009057">
    <property type="entry name" value="Homeodomain-like_sf"/>
</dbReference>
<dbReference type="AlphaFoldDB" id="A0A2T1A646"/>
<dbReference type="GO" id="GO:0003700">
    <property type="term" value="F:DNA-binding transcription factor activity"/>
    <property type="evidence" value="ECO:0007669"/>
    <property type="project" value="TreeGrafter"/>
</dbReference>
<gene>
    <name evidence="4" type="ORF">CLV47_10171</name>
</gene>
<dbReference type="Gene3D" id="1.10.357.10">
    <property type="entry name" value="Tetracycline Repressor, domain 2"/>
    <property type="match status" value="1"/>
</dbReference>
<evidence type="ECO:0000313" key="5">
    <source>
        <dbReference type="Proteomes" id="UP000237752"/>
    </source>
</evidence>
<dbReference type="PROSITE" id="PS50977">
    <property type="entry name" value="HTH_TETR_2"/>
    <property type="match status" value="1"/>
</dbReference>